<dbReference type="Pfam" id="PF13280">
    <property type="entry name" value="WYL"/>
    <property type="match status" value="1"/>
</dbReference>
<name>A0ABT9IWA3_9BACL</name>
<protein>
    <submittedName>
        <fullName evidence="3">WYL domain-containing protein</fullName>
    </submittedName>
</protein>
<dbReference type="InterPro" id="IPR051534">
    <property type="entry name" value="CBASS_pafABC_assoc_protein"/>
</dbReference>
<comment type="caution">
    <text evidence="3">The sequence shown here is derived from an EMBL/GenBank/DDBJ whole genome shotgun (WGS) entry which is preliminary data.</text>
</comment>
<dbReference type="Gene3D" id="1.10.10.10">
    <property type="entry name" value="Winged helix-like DNA-binding domain superfamily/Winged helix DNA-binding domain"/>
    <property type="match status" value="1"/>
</dbReference>
<dbReference type="Pfam" id="PF08279">
    <property type="entry name" value="HTH_11"/>
    <property type="match status" value="1"/>
</dbReference>
<dbReference type="InterPro" id="IPR036388">
    <property type="entry name" value="WH-like_DNA-bd_sf"/>
</dbReference>
<evidence type="ECO:0000259" key="1">
    <source>
        <dbReference type="Pfam" id="PF08279"/>
    </source>
</evidence>
<dbReference type="SUPFAM" id="SSF46785">
    <property type="entry name" value="Winged helix' DNA-binding domain"/>
    <property type="match status" value="1"/>
</dbReference>
<dbReference type="EMBL" id="JAVAMP010000002">
    <property type="protein sequence ID" value="MDP5273649.1"/>
    <property type="molecule type" value="Genomic_DNA"/>
</dbReference>
<dbReference type="InterPro" id="IPR026881">
    <property type="entry name" value="WYL_dom"/>
</dbReference>
<accession>A0ABT9IWA3</accession>
<evidence type="ECO:0000259" key="2">
    <source>
        <dbReference type="Pfam" id="PF13280"/>
    </source>
</evidence>
<feature type="domain" description="Helix-turn-helix type 11" evidence="1">
    <location>
        <begin position="5"/>
        <end position="58"/>
    </location>
</feature>
<feature type="domain" description="WYL" evidence="2">
    <location>
        <begin position="143"/>
        <end position="208"/>
    </location>
</feature>
<dbReference type="InterPro" id="IPR013196">
    <property type="entry name" value="HTH_11"/>
</dbReference>
<evidence type="ECO:0000313" key="3">
    <source>
        <dbReference type="EMBL" id="MDP5273649.1"/>
    </source>
</evidence>
<keyword evidence="4" id="KW-1185">Reference proteome</keyword>
<organism evidence="3 4">
    <name type="scientific">Chengkuizengella axinellae</name>
    <dbReference type="NCBI Taxonomy" id="3064388"/>
    <lineage>
        <taxon>Bacteria</taxon>
        <taxon>Bacillati</taxon>
        <taxon>Bacillota</taxon>
        <taxon>Bacilli</taxon>
        <taxon>Bacillales</taxon>
        <taxon>Paenibacillaceae</taxon>
        <taxon>Chengkuizengella</taxon>
    </lineage>
</organism>
<dbReference type="Proteomes" id="UP001231941">
    <property type="component" value="Unassembled WGS sequence"/>
</dbReference>
<dbReference type="InterPro" id="IPR028349">
    <property type="entry name" value="PafC-like"/>
</dbReference>
<dbReference type="RefSeq" id="WP_305990957.1">
    <property type="nucleotide sequence ID" value="NZ_JAVAMP010000002.1"/>
</dbReference>
<dbReference type="PROSITE" id="PS52050">
    <property type="entry name" value="WYL"/>
    <property type="match status" value="1"/>
</dbReference>
<dbReference type="PIRSF" id="PIRSF016838">
    <property type="entry name" value="PafC"/>
    <property type="match status" value="1"/>
</dbReference>
<dbReference type="PANTHER" id="PTHR34580">
    <property type="match status" value="1"/>
</dbReference>
<proteinExistence type="predicted"/>
<dbReference type="InterPro" id="IPR036390">
    <property type="entry name" value="WH_DNA-bd_sf"/>
</dbReference>
<gene>
    <name evidence="3" type="ORF">Q5Y73_06010</name>
</gene>
<reference evidence="3 4" key="1">
    <citation type="submission" date="2023-08" db="EMBL/GenBank/DDBJ databases">
        <authorList>
            <person name="Park J.-S."/>
        </authorList>
    </citation>
    <scope>NUCLEOTIDE SEQUENCE [LARGE SCALE GENOMIC DNA]</scope>
    <source>
        <strain evidence="3 4">2205SS18-9</strain>
    </source>
</reference>
<sequence>MRVHRLISILLLVESNGTMKAKELAEKLETSVRTIYRDIDILCEAGFPLITSTGPKGGIQFIDGYSVDIEKLHSDDFIPLYLSGTGILPDKQSHMGLKLSNTLLKLEKNLPSKFLFDLEKAKKRFHFDVSPWWGEKQTLRYMDLMINSVWKHKKINISYEKANGDISKRRIQPYGIVVKRVNWYLIAYCEEKKEIRTFRCERVTKVEVTEEYYSVPEQFSLEEHWKSSEKQFKINRTEIEVYLVRIKLQKRWIPLLEKLEVVEFKQNSEEVSATINMFKYEYACQDIMEFIGCVEVLEPFELREYIKNEVSNLLLKY</sequence>
<evidence type="ECO:0000313" key="4">
    <source>
        <dbReference type="Proteomes" id="UP001231941"/>
    </source>
</evidence>
<dbReference type="PANTHER" id="PTHR34580:SF1">
    <property type="entry name" value="PROTEIN PAFC"/>
    <property type="match status" value="1"/>
</dbReference>